<evidence type="ECO:0000256" key="1">
    <source>
        <dbReference type="SAM" id="MobiDB-lite"/>
    </source>
</evidence>
<gene>
    <name evidence="2" type="ORF">FTV88_1970</name>
</gene>
<name>A0A5Q2MZ86_9FIRM</name>
<protein>
    <submittedName>
        <fullName evidence="2">Rpn family recombination-promoting nuclease/putative transposase</fullName>
    </submittedName>
</protein>
<evidence type="ECO:0000313" key="3">
    <source>
        <dbReference type="Proteomes" id="UP000366051"/>
    </source>
</evidence>
<evidence type="ECO:0000313" key="2">
    <source>
        <dbReference type="EMBL" id="QGG48068.1"/>
    </source>
</evidence>
<sequence length="118" mass="13111">MISEVPKQPRRGRIGGDSHGEPGHKKALTIEQAFMKSKIERRIYELREKAVRDEISALAGAKEEGLQQGHQKAVRENTIAALRAGLDVNLVAQITGLDIEEVQKLKEDLNKQSITTKT</sequence>
<dbReference type="Proteomes" id="UP000366051">
    <property type="component" value="Chromosome"/>
</dbReference>
<accession>A0A5Q2MZ86</accession>
<dbReference type="KEGG" id="hcv:FTV88_1970"/>
<dbReference type="AlphaFoldDB" id="A0A5Q2MZ86"/>
<reference evidence="3" key="1">
    <citation type="submission" date="2019-11" db="EMBL/GenBank/DDBJ databases">
        <title>Genome sequence of Heliorestis convoluta strain HH, an alkaliphilic and minimalistic phototrophic bacterium from a soda lake in Egypt.</title>
        <authorList>
            <person name="Dewey E.D."/>
            <person name="Stokes L.M."/>
            <person name="Burchell B.M."/>
            <person name="Shaffer K.N."/>
            <person name="Huntington A.M."/>
            <person name="Baker J.M."/>
            <person name="Nadendla S."/>
            <person name="Giglio M.G."/>
            <person name="Touchman J.W."/>
            <person name="Blankenship R.E."/>
            <person name="Madigan M.T."/>
            <person name="Sattley W.M."/>
        </authorList>
    </citation>
    <scope>NUCLEOTIDE SEQUENCE [LARGE SCALE GENOMIC DNA]</scope>
    <source>
        <strain evidence="3">HH</strain>
    </source>
</reference>
<dbReference type="EMBL" id="CP045875">
    <property type="protein sequence ID" value="QGG48068.1"/>
    <property type="molecule type" value="Genomic_DNA"/>
</dbReference>
<keyword evidence="3" id="KW-1185">Reference proteome</keyword>
<feature type="compositionally biased region" description="Basic and acidic residues" evidence="1">
    <location>
        <begin position="14"/>
        <end position="24"/>
    </location>
</feature>
<proteinExistence type="predicted"/>
<feature type="region of interest" description="Disordered" evidence="1">
    <location>
        <begin position="1"/>
        <end position="25"/>
    </location>
</feature>
<organism evidence="2 3">
    <name type="scientific">Heliorestis convoluta</name>
    <dbReference type="NCBI Taxonomy" id="356322"/>
    <lineage>
        <taxon>Bacteria</taxon>
        <taxon>Bacillati</taxon>
        <taxon>Bacillota</taxon>
        <taxon>Clostridia</taxon>
        <taxon>Eubacteriales</taxon>
        <taxon>Heliobacteriaceae</taxon>
        <taxon>Heliorestis</taxon>
    </lineage>
</organism>
<dbReference type="RefSeq" id="WP_243137074.1">
    <property type="nucleotide sequence ID" value="NZ_CP045875.1"/>
</dbReference>